<protein>
    <submittedName>
        <fullName evidence="11">L,D-transpeptidase</fullName>
    </submittedName>
</protein>
<keyword evidence="5 7" id="KW-0573">Peptidoglycan synthesis</keyword>
<gene>
    <name evidence="11" type="ORF">IM787_05755</name>
</gene>
<organism evidence="11 12">
    <name type="scientific">Ramlibacter pallidus</name>
    <dbReference type="NCBI Taxonomy" id="2780087"/>
    <lineage>
        <taxon>Bacteria</taxon>
        <taxon>Pseudomonadati</taxon>
        <taxon>Pseudomonadota</taxon>
        <taxon>Betaproteobacteria</taxon>
        <taxon>Burkholderiales</taxon>
        <taxon>Comamonadaceae</taxon>
        <taxon>Ramlibacter</taxon>
    </lineage>
</organism>
<keyword evidence="9" id="KW-0732">Signal</keyword>
<comment type="pathway">
    <text evidence="1 7">Cell wall biogenesis; peptidoglycan biosynthesis.</text>
</comment>
<evidence type="ECO:0000313" key="12">
    <source>
        <dbReference type="Proteomes" id="UP000806285"/>
    </source>
</evidence>
<dbReference type="PROSITE" id="PS52029">
    <property type="entry name" value="LD_TPASE"/>
    <property type="match status" value="1"/>
</dbReference>
<feature type="region of interest" description="Disordered" evidence="8">
    <location>
        <begin position="70"/>
        <end position="108"/>
    </location>
</feature>
<keyword evidence="3" id="KW-0808">Transferase</keyword>
<reference evidence="11 12" key="1">
    <citation type="submission" date="2020-10" db="EMBL/GenBank/DDBJ databases">
        <title>Ramlibacter sp. HM2 16S ribosomal RNA gene Genome sequencing and assembly.</title>
        <authorList>
            <person name="Kang M."/>
        </authorList>
    </citation>
    <scope>NUCLEOTIDE SEQUENCE [LARGE SCALE GENOMIC DNA]</scope>
    <source>
        <strain evidence="11 12">HM2</strain>
    </source>
</reference>
<accession>A0ABR9S187</accession>
<feature type="active site" description="Nucleophile" evidence="7">
    <location>
        <position position="248"/>
    </location>
</feature>
<evidence type="ECO:0000256" key="5">
    <source>
        <dbReference type="ARBA" id="ARBA00022984"/>
    </source>
</evidence>
<keyword evidence="12" id="KW-1185">Reference proteome</keyword>
<comment type="caution">
    <text evidence="11">The sequence shown here is derived from an EMBL/GenBank/DDBJ whole genome shotgun (WGS) entry which is preliminary data.</text>
</comment>
<dbReference type="InterPro" id="IPR038063">
    <property type="entry name" value="Transpep_catalytic_dom"/>
</dbReference>
<feature type="chain" id="PRO_5046579816" evidence="9">
    <location>
        <begin position="37"/>
        <end position="307"/>
    </location>
</feature>
<keyword evidence="6 7" id="KW-0961">Cell wall biogenesis/degradation</keyword>
<evidence type="ECO:0000256" key="1">
    <source>
        <dbReference type="ARBA" id="ARBA00004752"/>
    </source>
</evidence>
<dbReference type="EMBL" id="JADDIV010000002">
    <property type="protein sequence ID" value="MBE7367057.1"/>
    <property type="molecule type" value="Genomic_DNA"/>
</dbReference>
<keyword evidence="4 7" id="KW-0133">Cell shape</keyword>
<feature type="active site" description="Proton donor/acceptor" evidence="7">
    <location>
        <position position="219"/>
    </location>
</feature>
<evidence type="ECO:0000256" key="8">
    <source>
        <dbReference type="SAM" id="MobiDB-lite"/>
    </source>
</evidence>
<evidence type="ECO:0000259" key="10">
    <source>
        <dbReference type="PROSITE" id="PS52029"/>
    </source>
</evidence>
<dbReference type="CDD" id="cd16913">
    <property type="entry name" value="YkuD_like"/>
    <property type="match status" value="1"/>
</dbReference>
<evidence type="ECO:0000256" key="3">
    <source>
        <dbReference type="ARBA" id="ARBA00022679"/>
    </source>
</evidence>
<sequence length="307" mass="32534">MQYRSPLAHAKFSLLGSSLHQALILGVALLAAPAFAAVRDAHVVDASAFVRVADGKKADGAKAAPVKAKAKGQGAKSAKAAKKGAKGDSQAAAAKKAQDTKPGPLADFGKEAVPGDVVHVANWVSYTRNNKKKSFVVIDKKAARMYVFDPQGKLKSHTPVLLGKAQGDDSAPGVGSKPLSKLTEAEKTTPAGRFQALPGRNTRGEDIIWIDYNAAVSMHRMRHVSAKERRAERMSTEDISDNRISNGCVNVPPRFYNAVLKPTVNRHGAFVYVLPETRTPQQQFGSFDVLAVAKAAPAAPAAPAKRG</sequence>
<proteinExistence type="inferred from homology"/>
<evidence type="ECO:0000256" key="6">
    <source>
        <dbReference type="ARBA" id="ARBA00023316"/>
    </source>
</evidence>
<feature type="domain" description="L,D-TPase catalytic" evidence="10">
    <location>
        <begin position="134"/>
        <end position="274"/>
    </location>
</feature>
<evidence type="ECO:0000256" key="2">
    <source>
        <dbReference type="ARBA" id="ARBA00005992"/>
    </source>
</evidence>
<evidence type="ECO:0000313" key="11">
    <source>
        <dbReference type="EMBL" id="MBE7367057.1"/>
    </source>
</evidence>
<evidence type="ECO:0000256" key="4">
    <source>
        <dbReference type="ARBA" id="ARBA00022960"/>
    </source>
</evidence>
<dbReference type="Gene3D" id="2.40.440.10">
    <property type="entry name" value="L,D-transpeptidase catalytic domain-like"/>
    <property type="match status" value="1"/>
</dbReference>
<evidence type="ECO:0000256" key="9">
    <source>
        <dbReference type="SAM" id="SignalP"/>
    </source>
</evidence>
<feature type="region of interest" description="Disordered" evidence="8">
    <location>
        <begin position="165"/>
        <end position="188"/>
    </location>
</feature>
<comment type="similarity">
    <text evidence="2">Belongs to the YkuD family.</text>
</comment>
<feature type="signal peptide" evidence="9">
    <location>
        <begin position="1"/>
        <end position="36"/>
    </location>
</feature>
<dbReference type="Proteomes" id="UP000806285">
    <property type="component" value="Unassembled WGS sequence"/>
</dbReference>
<evidence type="ECO:0000256" key="7">
    <source>
        <dbReference type="PROSITE-ProRule" id="PRU01373"/>
    </source>
</evidence>
<dbReference type="RefSeq" id="WP_193675695.1">
    <property type="nucleotide sequence ID" value="NZ_JADDIV010000002.1"/>
</dbReference>
<dbReference type="InterPro" id="IPR005490">
    <property type="entry name" value="LD_TPept_cat_dom"/>
</dbReference>
<name>A0ABR9S187_9BURK</name>